<gene>
    <name evidence="2" type="ORF">IB292_01945</name>
</gene>
<dbReference type="EMBL" id="JACVHL010000002">
    <property type="protein sequence ID" value="MCC3803789.1"/>
    <property type="molecule type" value="Genomic_DNA"/>
</dbReference>
<comment type="caution">
    <text evidence="2">The sequence shown here is derived from an EMBL/GenBank/DDBJ whole genome shotgun (WGS) entry which is preliminary data.</text>
</comment>
<feature type="region of interest" description="Disordered" evidence="1">
    <location>
        <begin position="188"/>
        <end position="242"/>
    </location>
</feature>
<sequence length="242" mass="26581">MNSVNKLTLALVASTALGGCSAFQIGEEPPECSVDQQYGVECVTAREVWAATDTHANLEGMTASEVRREAEKNDPARLRNPSSQTGQNPSLYRNNEQLDKNVNAPESPEKRAAAYGRFQEERLHLPSPDPLAVREAPGILRVTVASYVDESDRLNFPPQVFAEVEKRTWTIGTKANQNTNRITPTSVRATSRSVTNTGLDKPADNSGMGIQTRPNAQEFNLEGIVPNDAPKLTYPNPYEKEQ</sequence>
<dbReference type="InterPro" id="IPR014118">
    <property type="entry name" value="T4SS_TraV"/>
</dbReference>
<feature type="region of interest" description="Disordered" evidence="1">
    <location>
        <begin position="59"/>
        <end position="110"/>
    </location>
</feature>
<dbReference type="Pfam" id="PF09676">
    <property type="entry name" value="TraV"/>
    <property type="match status" value="1"/>
</dbReference>
<feature type="compositionally biased region" description="Polar residues" evidence="1">
    <location>
        <begin position="80"/>
        <end position="95"/>
    </location>
</feature>
<feature type="compositionally biased region" description="Polar residues" evidence="1">
    <location>
        <begin position="188"/>
        <end position="198"/>
    </location>
</feature>
<accession>A0A9Q3YG93</accession>
<organism evidence="2 3">
    <name type="scientific">Vibrio parahaemolyticus</name>
    <dbReference type="NCBI Taxonomy" id="670"/>
    <lineage>
        <taxon>Bacteria</taxon>
        <taxon>Pseudomonadati</taxon>
        <taxon>Pseudomonadota</taxon>
        <taxon>Gammaproteobacteria</taxon>
        <taxon>Vibrionales</taxon>
        <taxon>Vibrionaceae</taxon>
        <taxon>Vibrio</taxon>
    </lineage>
</organism>
<name>A0A9Q3YG93_VIBPH</name>
<evidence type="ECO:0000313" key="3">
    <source>
        <dbReference type="Proteomes" id="UP000726777"/>
    </source>
</evidence>
<proteinExistence type="predicted"/>
<dbReference type="Proteomes" id="UP000726777">
    <property type="component" value="Unassembled WGS sequence"/>
</dbReference>
<dbReference type="AlphaFoldDB" id="A0A9Q3YG93"/>
<dbReference type="RefSeq" id="WP_228085464.1">
    <property type="nucleotide sequence ID" value="NZ_JACVHL010000002.1"/>
</dbReference>
<feature type="compositionally biased region" description="Basic and acidic residues" evidence="1">
    <location>
        <begin position="65"/>
        <end position="77"/>
    </location>
</feature>
<protein>
    <submittedName>
        <fullName evidence="2">TraV family lipoprotein</fullName>
    </submittedName>
</protein>
<reference evidence="2" key="1">
    <citation type="submission" date="2020-09" db="EMBL/GenBank/DDBJ databases">
        <title>Genome sequence of Vibrio parahaemolyticus isolates.</title>
        <authorList>
            <person name="Hammerl J.A."/>
            <person name="Strauch E."/>
        </authorList>
    </citation>
    <scope>NUCLEOTIDE SEQUENCE</scope>
    <source>
        <strain evidence="2">17-VB00146</strain>
    </source>
</reference>
<keyword evidence="2" id="KW-0449">Lipoprotein</keyword>
<evidence type="ECO:0000256" key="1">
    <source>
        <dbReference type="SAM" id="MobiDB-lite"/>
    </source>
</evidence>
<feature type="compositionally biased region" description="Polar residues" evidence="1">
    <location>
        <begin position="208"/>
        <end position="218"/>
    </location>
</feature>
<evidence type="ECO:0000313" key="2">
    <source>
        <dbReference type="EMBL" id="MCC3803789.1"/>
    </source>
</evidence>
<dbReference type="PROSITE" id="PS51257">
    <property type="entry name" value="PROKAR_LIPOPROTEIN"/>
    <property type="match status" value="1"/>
</dbReference>